<dbReference type="AlphaFoldDB" id="A0A1S6IZ22"/>
<dbReference type="PANTHER" id="PTHR44688">
    <property type="entry name" value="DNA-BINDING TRANSCRIPTIONAL ACTIVATOR DEVR_DOSR"/>
    <property type="match status" value="1"/>
</dbReference>
<evidence type="ECO:0000256" key="3">
    <source>
        <dbReference type="ARBA" id="ARBA00023163"/>
    </source>
</evidence>
<reference evidence="5 6" key="1">
    <citation type="journal article" date="2016" name="Int. J. Syst. Evol. Microbiol.">
        <title>Desulfotomaculum ferrireducens sp. nov., a moderately thermophilic sulfate-reducing and dissimilatory Fe(III)-reducing bacterium isolated from compost.</title>
        <authorList>
            <person name="Yang G."/>
            <person name="Guo J."/>
            <person name="Zhuang L."/>
            <person name="Yuan Y."/>
            <person name="Zhou S."/>
        </authorList>
    </citation>
    <scope>NUCLEOTIDE SEQUENCE [LARGE SCALE GENOMIC DNA]</scope>
    <source>
        <strain evidence="5 6">GSS09</strain>
    </source>
</reference>
<dbReference type="Pfam" id="PF13188">
    <property type="entry name" value="PAS_8"/>
    <property type="match status" value="2"/>
</dbReference>
<dbReference type="InterPro" id="IPR036388">
    <property type="entry name" value="WH-like_DNA-bd_sf"/>
</dbReference>
<evidence type="ECO:0000313" key="5">
    <source>
        <dbReference type="EMBL" id="AQS60013.1"/>
    </source>
</evidence>
<dbReference type="Gene3D" id="3.30.450.20">
    <property type="entry name" value="PAS domain"/>
    <property type="match status" value="1"/>
</dbReference>
<gene>
    <name evidence="5" type="ORF">B0537_13590</name>
</gene>
<dbReference type="InterPro" id="IPR000014">
    <property type="entry name" value="PAS"/>
</dbReference>
<evidence type="ECO:0000256" key="2">
    <source>
        <dbReference type="ARBA" id="ARBA00023125"/>
    </source>
</evidence>
<dbReference type="Pfam" id="PF00196">
    <property type="entry name" value="GerE"/>
    <property type="match status" value="1"/>
</dbReference>
<dbReference type="SMART" id="SM00421">
    <property type="entry name" value="HTH_LUXR"/>
    <property type="match status" value="1"/>
</dbReference>
<dbReference type="GO" id="GO:0003677">
    <property type="term" value="F:DNA binding"/>
    <property type="evidence" value="ECO:0007669"/>
    <property type="project" value="UniProtKB-KW"/>
</dbReference>
<sequence length="294" mass="34449">METEPTRWFSSSPLAFFVVDNRTDDILFYNEEFCKMWRLEHLEEAMRRGELKNKDLLPHCLTQVRHATKYIESFKQMQDEQNQAILSDEIEFIDGRIIRRTSTQIRNPFNDYYGRFYLFEDITVLRRTEREIVQQKDILYFTLNLIPQAVILAQLNGQVQFANDAALELLGLNRGGRRNYEQLTYLIYQSLHNSGQMIREGKLKLQINTVPGSTQLVIFLSKTVEGPENAQRDILTRREIEVLELLRTGLNNKEIANIMGVSPNTVKRHLGNMYTKLGVSSRTELLAKYYQLNF</sequence>
<dbReference type="InterPro" id="IPR035965">
    <property type="entry name" value="PAS-like_dom_sf"/>
</dbReference>
<dbReference type="RefSeq" id="WP_159438666.1">
    <property type="nucleotide sequence ID" value="NZ_CP019698.1"/>
</dbReference>
<evidence type="ECO:0000313" key="6">
    <source>
        <dbReference type="Proteomes" id="UP000189464"/>
    </source>
</evidence>
<keyword evidence="6" id="KW-1185">Reference proteome</keyword>
<dbReference type="EMBL" id="CP019698">
    <property type="protein sequence ID" value="AQS60013.1"/>
    <property type="molecule type" value="Genomic_DNA"/>
</dbReference>
<feature type="domain" description="HTH luxR-type" evidence="4">
    <location>
        <begin position="228"/>
        <end position="293"/>
    </location>
</feature>
<dbReference type="PROSITE" id="PS00622">
    <property type="entry name" value="HTH_LUXR_1"/>
    <property type="match status" value="1"/>
</dbReference>
<evidence type="ECO:0000256" key="1">
    <source>
        <dbReference type="ARBA" id="ARBA00023015"/>
    </source>
</evidence>
<keyword evidence="1" id="KW-0805">Transcription regulation</keyword>
<evidence type="ECO:0000259" key="4">
    <source>
        <dbReference type="PROSITE" id="PS50043"/>
    </source>
</evidence>
<keyword evidence="2" id="KW-0238">DNA-binding</keyword>
<dbReference type="Gene3D" id="1.10.10.10">
    <property type="entry name" value="Winged helix-like DNA-binding domain superfamily/Winged helix DNA-binding domain"/>
    <property type="match status" value="1"/>
</dbReference>
<dbReference type="KEGG" id="dfg:B0537_13590"/>
<dbReference type="InterPro" id="IPR000792">
    <property type="entry name" value="Tscrpt_reg_LuxR_C"/>
</dbReference>
<dbReference type="PROSITE" id="PS50043">
    <property type="entry name" value="HTH_LUXR_2"/>
    <property type="match status" value="1"/>
</dbReference>
<keyword evidence="3" id="KW-0804">Transcription</keyword>
<dbReference type="GO" id="GO:0006355">
    <property type="term" value="P:regulation of DNA-templated transcription"/>
    <property type="evidence" value="ECO:0007669"/>
    <property type="project" value="InterPro"/>
</dbReference>
<protein>
    <recommendedName>
        <fullName evidence="4">HTH luxR-type domain-containing protein</fullName>
    </recommendedName>
</protein>
<dbReference type="CDD" id="cd06170">
    <property type="entry name" value="LuxR_C_like"/>
    <property type="match status" value="1"/>
</dbReference>
<proteinExistence type="predicted"/>
<dbReference type="SUPFAM" id="SSF46894">
    <property type="entry name" value="C-terminal effector domain of the bipartite response regulators"/>
    <property type="match status" value="1"/>
</dbReference>
<dbReference type="PRINTS" id="PR00038">
    <property type="entry name" value="HTHLUXR"/>
</dbReference>
<dbReference type="Proteomes" id="UP000189464">
    <property type="component" value="Chromosome"/>
</dbReference>
<organism evidence="5 6">
    <name type="scientific">Desulforamulus ferrireducens</name>
    <dbReference type="NCBI Taxonomy" id="1833852"/>
    <lineage>
        <taxon>Bacteria</taxon>
        <taxon>Bacillati</taxon>
        <taxon>Bacillota</taxon>
        <taxon>Clostridia</taxon>
        <taxon>Eubacteriales</taxon>
        <taxon>Peptococcaceae</taxon>
        <taxon>Desulforamulus</taxon>
    </lineage>
</organism>
<dbReference type="STRING" id="1833852.B0537_13590"/>
<dbReference type="PANTHER" id="PTHR44688:SF16">
    <property type="entry name" value="DNA-BINDING TRANSCRIPTIONAL ACTIVATOR DEVR_DOSR"/>
    <property type="match status" value="1"/>
</dbReference>
<name>A0A1S6IZ22_9FIRM</name>
<dbReference type="InterPro" id="IPR016032">
    <property type="entry name" value="Sig_transdc_resp-reg_C-effctor"/>
</dbReference>
<dbReference type="SUPFAM" id="SSF55785">
    <property type="entry name" value="PYP-like sensor domain (PAS domain)"/>
    <property type="match status" value="1"/>
</dbReference>
<accession>A0A1S6IZ22</accession>
<dbReference type="OrthoDB" id="9789465at2"/>